<dbReference type="CDD" id="cd23992">
    <property type="entry name" value="PBP_GOBP"/>
    <property type="match status" value="1"/>
</dbReference>
<dbReference type="EMBL" id="MK990479">
    <property type="protein sequence ID" value="QDJ95957.1"/>
    <property type="molecule type" value="mRNA"/>
</dbReference>
<name>A0A514TTZ8_ENCFO</name>
<dbReference type="InterPro" id="IPR036728">
    <property type="entry name" value="PBP_GOBP_sf"/>
</dbReference>
<dbReference type="Gene3D" id="1.10.238.20">
    <property type="entry name" value="Pheromone/general odorant binding protein domain"/>
    <property type="match status" value="1"/>
</dbReference>
<dbReference type="GO" id="GO:0005549">
    <property type="term" value="F:odorant binding"/>
    <property type="evidence" value="ECO:0007669"/>
    <property type="project" value="InterPro"/>
</dbReference>
<organism evidence="2">
    <name type="scientific">Encarsia formosa</name>
    <name type="common">Whitefly parasite</name>
    <dbReference type="NCBI Taxonomy" id="32400"/>
    <lineage>
        <taxon>Eukaryota</taxon>
        <taxon>Metazoa</taxon>
        <taxon>Ecdysozoa</taxon>
        <taxon>Arthropoda</taxon>
        <taxon>Hexapoda</taxon>
        <taxon>Insecta</taxon>
        <taxon>Pterygota</taxon>
        <taxon>Neoptera</taxon>
        <taxon>Endopterygota</taxon>
        <taxon>Hymenoptera</taxon>
        <taxon>Apocrita</taxon>
        <taxon>Proctotrupomorpha</taxon>
        <taxon>Chalcidoidea</taxon>
        <taxon>Aphelinidae</taxon>
        <taxon>Coccophaginae</taxon>
        <taxon>Encarsia</taxon>
    </lineage>
</organism>
<dbReference type="InterPro" id="IPR006170">
    <property type="entry name" value="PBP/GOBP"/>
</dbReference>
<proteinExistence type="evidence at transcript level"/>
<feature type="signal peptide" evidence="1">
    <location>
        <begin position="1"/>
        <end position="15"/>
    </location>
</feature>
<evidence type="ECO:0000313" key="2">
    <source>
        <dbReference type="EMBL" id="QDJ95957.1"/>
    </source>
</evidence>
<sequence>MKSLIIFVFCAAAVAHKIPITPKDAEKFLPECILESGLDPAILSKRNITAREPTPRQESCVFACVDKKTGVMKENGKYDDQFVFHSYLRNHQINPDTWRTNFYETVRACERYVGKDACKLAACVRRMPRYYWT</sequence>
<dbReference type="Pfam" id="PF01395">
    <property type="entry name" value="PBP_GOBP"/>
    <property type="match status" value="1"/>
</dbReference>
<accession>A0A514TTZ8</accession>
<reference evidence="2" key="1">
    <citation type="submission" date="2019-05" db="EMBL/GenBank/DDBJ databases">
        <title>The identification and expression analysis of odorant binding protein genes in Encarsia formosa by antennal transcriptome analysis.</title>
        <authorList>
            <person name="He Y."/>
        </authorList>
    </citation>
    <scope>NUCLEOTIDE SEQUENCE</scope>
    <source>
        <tissue evidence="2">Antenna</tissue>
    </source>
</reference>
<feature type="chain" id="PRO_5021973697" evidence="1">
    <location>
        <begin position="16"/>
        <end position="133"/>
    </location>
</feature>
<dbReference type="AlphaFoldDB" id="A0A514TTZ8"/>
<keyword evidence="1" id="KW-0732">Signal</keyword>
<evidence type="ECO:0000256" key="1">
    <source>
        <dbReference type="SAM" id="SignalP"/>
    </source>
</evidence>
<protein>
    <submittedName>
        <fullName evidence="2">Odorant-binding protein 14</fullName>
    </submittedName>
</protein>
<dbReference type="SUPFAM" id="SSF47565">
    <property type="entry name" value="Insect pheromone/odorant-binding proteins"/>
    <property type="match status" value="1"/>
</dbReference>